<proteinExistence type="predicted"/>
<keyword evidence="2" id="KW-1185">Reference proteome</keyword>
<organism evidence="1 2">
    <name type="scientific">Hymenobacter koreensis</name>
    <dbReference type="NCBI Taxonomy" id="1084523"/>
    <lineage>
        <taxon>Bacteria</taxon>
        <taxon>Pseudomonadati</taxon>
        <taxon>Bacteroidota</taxon>
        <taxon>Cytophagia</taxon>
        <taxon>Cytophagales</taxon>
        <taxon>Hymenobacteraceae</taxon>
        <taxon>Hymenobacter</taxon>
    </lineage>
</organism>
<sequence>MASIPGIGPGLSPLPLSLMRFPFTLRRLGFLTTLGLMSSLALPALAQTTGVGIGTTTFTPDGSALLELRSTTQGLLAPRMTAAQRAAIANPAPGLLVYQTDGLQLGLWQNQGSAAAPSWQRLGADGLGDHTATQNINLGTHKLTGNGSTLGIGVASNGGLQMGDVGSGNLFIGQQAGRVNTGSFNQFVGVESGYSNTSGSYNHFSGLRAGASNTSGFNNYFSGFGAGYSNTTGEKNYFSGNESGYSNTTGYNNFFVGQISGADNTIGYNNHFSGYRAGRNNTSGNTNHFSGYESGFANTSGNRNVFIGPNSGGQNTTGTNNLALGYLAGPTTGNLTNAGAIGYRAQVSQSNSLVLGGTGADAVKVGIGTTTPTQALEVAGNVKLSGTGNGLHFPDGTIQTTAATGSGGTASNGLTKTGNDIALGGTLAGATQVATNGNAFSFVSSISGDVVDQSSQIATTSSLDLPAWQSFTAGAAGQLSKIDVRLKGSTFGPTSGTTTLSVYNGTGTSGTLLTSFSQSVTLVTDNAGAVVTFTLPTPLTLAAGTVYTFRLASTIPAAASHDCSALYPGGNDSFSGGCDLIFRTYLRSSAAPIMALNPAGNVGMGTSSPTQKLEVAGNVQISGTGNGLRFPDGTTQTTAATGGSTTASSGLTKTGNDIALGGTLAENTVIIQANKTFAFTGGNVGLASGSMAEITSPVTLGGAMAVPFVETTTGSSFALNSLHQTVRRINSCNLMTLPDPSTCRGRLYTIINSASGGTVSLSLSVTGGTSIYDDVLGSTVSSLASAKRLTVQSSGTTWIVTSRD</sequence>
<dbReference type="EMBL" id="BAABHA010000002">
    <property type="protein sequence ID" value="GAA4375689.1"/>
    <property type="molecule type" value="Genomic_DNA"/>
</dbReference>
<protein>
    <submittedName>
        <fullName evidence="1">Uncharacterized protein</fullName>
    </submittedName>
</protein>
<gene>
    <name evidence="1" type="ORF">GCM10023186_08750</name>
</gene>
<evidence type="ECO:0000313" key="1">
    <source>
        <dbReference type="EMBL" id="GAA4375689.1"/>
    </source>
</evidence>
<comment type="caution">
    <text evidence="1">The sequence shown here is derived from an EMBL/GenBank/DDBJ whole genome shotgun (WGS) entry which is preliminary data.</text>
</comment>
<evidence type="ECO:0000313" key="2">
    <source>
        <dbReference type="Proteomes" id="UP001500454"/>
    </source>
</evidence>
<reference evidence="2" key="1">
    <citation type="journal article" date="2019" name="Int. J. Syst. Evol. Microbiol.">
        <title>The Global Catalogue of Microorganisms (GCM) 10K type strain sequencing project: providing services to taxonomists for standard genome sequencing and annotation.</title>
        <authorList>
            <consortium name="The Broad Institute Genomics Platform"/>
            <consortium name="The Broad Institute Genome Sequencing Center for Infectious Disease"/>
            <person name="Wu L."/>
            <person name="Ma J."/>
        </authorList>
    </citation>
    <scope>NUCLEOTIDE SEQUENCE [LARGE SCALE GENOMIC DNA]</scope>
    <source>
        <strain evidence="2">JCM 17924</strain>
    </source>
</reference>
<dbReference type="Proteomes" id="UP001500454">
    <property type="component" value="Unassembled WGS sequence"/>
</dbReference>
<accession>A0ABP8IWJ5</accession>
<name>A0ABP8IWJ5_9BACT</name>